<sequence length="217" mass="24174">MALGGATLVLTLCLWGWLAPGPGLGEDTEDMTQMGAPPHLVALIPEAARATVAAGYTNGNETQTTTEAPLVSVSIMFSSGTSQEKETVLVVGDSRYAWQEWSEWHCNCAAGSMSRVRDITYSQPSVHLDPAEYDILRFEREVCNYQACQCKQGQCNSSTLACDQGPMHMCALQDIKQDKEHKRKDFWTQVHQGLRDLWKSIKDAFPPEQEPKPRRQQ</sequence>
<name>A0AA35LLR2_9SAUR</name>
<organism evidence="2 3">
    <name type="scientific">Podarcis lilfordi</name>
    <name type="common">Lilford's wall lizard</name>
    <dbReference type="NCBI Taxonomy" id="74358"/>
    <lineage>
        <taxon>Eukaryota</taxon>
        <taxon>Metazoa</taxon>
        <taxon>Chordata</taxon>
        <taxon>Craniata</taxon>
        <taxon>Vertebrata</taxon>
        <taxon>Euteleostomi</taxon>
        <taxon>Lepidosauria</taxon>
        <taxon>Squamata</taxon>
        <taxon>Bifurcata</taxon>
        <taxon>Unidentata</taxon>
        <taxon>Episquamata</taxon>
        <taxon>Laterata</taxon>
        <taxon>Lacertibaenia</taxon>
        <taxon>Lacertidae</taxon>
        <taxon>Podarcis</taxon>
    </lineage>
</organism>
<proteinExistence type="predicted"/>
<dbReference type="AlphaFoldDB" id="A0AA35LLR2"/>
<evidence type="ECO:0008006" key="4">
    <source>
        <dbReference type="Google" id="ProtNLM"/>
    </source>
</evidence>
<accession>A0AA35LLR2</accession>
<dbReference type="EMBL" id="OX395143">
    <property type="protein sequence ID" value="CAI5798542.1"/>
    <property type="molecule type" value="Genomic_DNA"/>
</dbReference>
<reference evidence="2" key="1">
    <citation type="submission" date="2022-12" db="EMBL/GenBank/DDBJ databases">
        <authorList>
            <person name="Alioto T."/>
            <person name="Alioto T."/>
            <person name="Gomez Garrido J."/>
        </authorList>
    </citation>
    <scope>NUCLEOTIDE SEQUENCE</scope>
</reference>
<dbReference type="InterPro" id="IPR036383">
    <property type="entry name" value="TSP1_rpt_sf"/>
</dbReference>
<dbReference type="Pfam" id="PF15322">
    <property type="entry name" value="PMSI1"/>
    <property type="match status" value="1"/>
</dbReference>
<feature type="chain" id="PRO_5041204500" description="Protein MENT" evidence="1">
    <location>
        <begin position="26"/>
        <end position="217"/>
    </location>
</feature>
<keyword evidence="1" id="KW-0732">Signal</keyword>
<dbReference type="InterPro" id="IPR029292">
    <property type="entry name" value="MENT"/>
</dbReference>
<dbReference type="GO" id="GO:0042127">
    <property type="term" value="P:regulation of cell population proliferation"/>
    <property type="evidence" value="ECO:0007669"/>
    <property type="project" value="TreeGrafter"/>
</dbReference>
<protein>
    <recommendedName>
        <fullName evidence="4">Protein MENT</fullName>
    </recommendedName>
</protein>
<gene>
    <name evidence="2" type="ORF">PODLI_1B036523</name>
</gene>
<keyword evidence="3" id="KW-1185">Reference proteome</keyword>
<evidence type="ECO:0000313" key="3">
    <source>
        <dbReference type="Proteomes" id="UP001178461"/>
    </source>
</evidence>
<dbReference type="SUPFAM" id="SSF82895">
    <property type="entry name" value="TSP-1 type 1 repeat"/>
    <property type="match status" value="1"/>
</dbReference>
<dbReference type="PANTHER" id="PTHR16240:SF2">
    <property type="entry name" value="PROTEIN MENT"/>
    <property type="match status" value="1"/>
</dbReference>
<dbReference type="Proteomes" id="UP001178461">
    <property type="component" value="Chromosome 16"/>
</dbReference>
<dbReference type="PANTHER" id="PTHR16240">
    <property type="entry name" value="PROTEIN MENT"/>
    <property type="match status" value="1"/>
</dbReference>
<feature type="signal peptide" evidence="1">
    <location>
        <begin position="1"/>
        <end position="25"/>
    </location>
</feature>
<evidence type="ECO:0000256" key="1">
    <source>
        <dbReference type="SAM" id="SignalP"/>
    </source>
</evidence>
<evidence type="ECO:0000313" key="2">
    <source>
        <dbReference type="EMBL" id="CAI5798542.1"/>
    </source>
</evidence>